<accession>A0ABW5YL43</accession>
<comment type="caution">
    <text evidence="2">The sequence shown here is derived from an EMBL/GenBank/DDBJ whole genome shotgun (WGS) entry which is preliminary data.</text>
</comment>
<evidence type="ECO:0000313" key="2">
    <source>
        <dbReference type="EMBL" id="MFD2891724.1"/>
    </source>
</evidence>
<keyword evidence="1" id="KW-0472">Membrane</keyword>
<dbReference type="Pfam" id="PF08570">
    <property type="entry name" value="DUF1761"/>
    <property type="match status" value="1"/>
</dbReference>
<reference evidence="3" key="1">
    <citation type="journal article" date="2019" name="Int. J. Syst. Evol. Microbiol.">
        <title>The Global Catalogue of Microorganisms (GCM) 10K type strain sequencing project: providing services to taxonomists for standard genome sequencing and annotation.</title>
        <authorList>
            <consortium name="The Broad Institute Genomics Platform"/>
            <consortium name="The Broad Institute Genome Sequencing Center for Infectious Disease"/>
            <person name="Wu L."/>
            <person name="Ma J."/>
        </authorList>
    </citation>
    <scope>NUCLEOTIDE SEQUENCE [LARGE SCALE GENOMIC DNA]</scope>
    <source>
        <strain evidence="3">KCTC 22671</strain>
    </source>
</reference>
<dbReference type="Proteomes" id="UP001597534">
    <property type="component" value="Unassembled WGS sequence"/>
</dbReference>
<keyword evidence="3" id="KW-1185">Reference proteome</keyword>
<sequence>MIFNPIAALVAALSTFLVGFIWYNPKVFGTAWMTETGMTEEKAKKGNMAKIFGLTFILSVIMSFFLPLIVIHQSGVLQIVNGDATNPAYMAYMEVVGENHRSFGHGALHGLMTGVMLILPAVAINGLFEQKSWKYILITGGYWVVSLTLMGAIICGWK</sequence>
<proteinExistence type="predicted"/>
<evidence type="ECO:0000256" key="1">
    <source>
        <dbReference type="SAM" id="Phobius"/>
    </source>
</evidence>
<keyword evidence="1" id="KW-1133">Transmembrane helix</keyword>
<dbReference type="RefSeq" id="WP_379811329.1">
    <property type="nucleotide sequence ID" value="NZ_JBHUPC010000012.1"/>
</dbReference>
<protein>
    <submittedName>
        <fullName evidence="2">DUF1761 domain-containing protein</fullName>
    </submittedName>
</protein>
<name>A0ABW5YL43_9FLAO</name>
<keyword evidence="1" id="KW-0812">Transmembrane</keyword>
<organism evidence="2 3">
    <name type="scientific">Flavobacterium chuncheonense</name>
    <dbReference type="NCBI Taxonomy" id="2026653"/>
    <lineage>
        <taxon>Bacteria</taxon>
        <taxon>Pseudomonadati</taxon>
        <taxon>Bacteroidota</taxon>
        <taxon>Flavobacteriia</taxon>
        <taxon>Flavobacteriales</taxon>
        <taxon>Flavobacteriaceae</taxon>
        <taxon>Flavobacterium</taxon>
    </lineage>
</organism>
<feature type="transmembrane region" description="Helical" evidence="1">
    <location>
        <begin position="107"/>
        <end position="128"/>
    </location>
</feature>
<dbReference type="InterPro" id="IPR013879">
    <property type="entry name" value="DUF1761"/>
</dbReference>
<gene>
    <name evidence="2" type="ORF">ACFS5J_06840</name>
</gene>
<feature type="transmembrane region" description="Helical" evidence="1">
    <location>
        <begin position="135"/>
        <end position="154"/>
    </location>
</feature>
<feature type="transmembrane region" description="Helical" evidence="1">
    <location>
        <begin position="6"/>
        <end position="23"/>
    </location>
</feature>
<evidence type="ECO:0000313" key="3">
    <source>
        <dbReference type="Proteomes" id="UP001597534"/>
    </source>
</evidence>
<feature type="transmembrane region" description="Helical" evidence="1">
    <location>
        <begin position="51"/>
        <end position="71"/>
    </location>
</feature>
<dbReference type="EMBL" id="JBHUPC010000012">
    <property type="protein sequence ID" value="MFD2891724.1"/>
    <property type="molecule type" value="Genomic_DNA"/>
</dbReference>